<evidence type="ECO:0000313" key="3">
    <source>
        <dbReference type="EMBL" id="GAO42496.1"/>
    </source>
</evidence>
<proteinExistence type="predicted"/>
<dbReference type="STRING" id="1220578.FPE01S_01_15100"/>
<keyword evidence="2" id="KW-0812">Transmembrane</keyword>
<evidence type="ECO:0000256" key="2">
    <source>
        <dbReference type="SAM" id="Phobius"/>
    </source>
</evidence>
<feature type="transmembrane region" description="Helical" evidence="2">
    <location>
        <begin position="275"/>
        <end position="294"/>
    </location>
</feature>
<protein>
    <recommendedName>
        <fullName evidence="5">DoxX family protein</fullName>
    </recommendedName>
</protein>
<dbReference type="AlphaFoldDB" id="A0A0E9MYL3"/>
<feature type="transmembrane region" description="Helical" evidence="2">
    <location>
        <begin position="89"/>
        <end position="109"/>
    </location>
</feature>
<keyword evidence="4" id="KW-1185">Reference proteome</keyword>
<dbReference type="EMBL" id="BBWV01000001">
    <property type="protein sequence ID" value="GAO42496.1"/>
    <property type="molecule type" value="Genomic_DNA"/>
</dbReference>
<gene>
    <name evidence="3" type="ORF">FPE01S_01_15100</name>
</gene>
<dbReference type="RefSeq" id="WP_052955588.1">
    <property type="nucleotide sequence ID" value="NZ_BBWV01000001.1"/>
</dbReference>
<accession>A0A0E9MYL3</accession>
<feature type="transmembrane region" description="Helical" evidence="2">
    <location>
        <begin position="121"/>
        <end position="143"/>
    </location>
</feature>
<sequence>MSILNIDIALPPEKEITRHQAGKWTETHKFLVRILFLITLLFVVPLEGRWYTQFFNSRGFFWYLSSLAGYRPNFIQVTSESGRWGIGAYASWAIAAGIALGGASIWTLLGRRFDRINYDALYYWTQVLIRYRIAAGLIAFGFLKVYPMQMPYPPLSNLLTDFGDYNTYKIYWQHVGISTWYEIVLGFVEVIGGILMFFRGTTALGAIINAGVLFNIAHANLAYDGGVHVYSSFFVLFSLLLLVPYIIRLWKLFVKGEDLKALQYAPVLNTPLKKYLFYGTKFVVVFLFTVLYAWGRYKVHYQEGYLKEPINPALPGIAGIYNVTSFKLNGTELPYNPSDSIRWQEVIFEKWGTMVYHVNKPFPISLANGTPNPSNVDRRYELAGIGGGRRFLYYEADTAKHLLHFQDKNKKGGEEGESRNNSKKKEKPQILTWRYSRPDDTHFVLDGLNEHKDSIHVELERISRDFPIQTPSNQ</sequence>
<keyword evidence="2" id="KW-0472">Membrane</keyword>
<dbReference type="OrthoDB" id="102112at2"/>
<organism evidence="3 4">
    <name type="scientific">Flavihumibacter petaseus NBRC 106054</name>
    <dbReference type="NCBI Taxonomy" id="1220578"/>
    <lineage>
        <taxon>Bacteria</taxon>
        <taxon>Pseudomonadati</taxon>
        <taxon>Bacteroidota</taxon>
        <taxon>Chitinophagia</taxon>
        <taxon>Chitinophagales</taxon>
        <taxon>Chitinophagaceae</taxon>
        <taxon>Flavihumibacter</taxon>
    </lineage>
</organism>
<evidence type="ECO:0008006" key="5">
    <source>
        <dbReference type="Google" id="ProtNLM"/>
    </source>
</evidence>
<reference evidence="3 4" key="1">
    <citation type="submission" date="2015-04" db="EMBL/GenBank/DDBJ databases">
        <title>Whole genome shotgun sequence of Flavihumibacter petaseus NBRC 106054.</title>
        <authorList>
            <person name="Miyazawa S."/>
            <person name="Hosoyama A."/>
            <person name="Hashimoto M."/>
            <person name="Noguchi M."/>
            <person name="Tsuchikane K."/>
            <person name="Ohji S."/>
            <person name="Yamazoe A."/>
            <person name="Ichikawa N."/>
            <person name="Kimura A."/>
            <person name="Fujita N."/>
        </authorList>
    </citation>
    <scope>NUCLEOTIDE SEQUENCE [LARGE SCALE GENOMIC DNA]</scope>
    <source>
        <strain evidence="3 4">NBRC 106054</strain>
    </source>
</reference>
<feature type="region of interest" description="Disordered" evidence="1">
    <location>
        <begin position="405"/>
        <end position="429"/>
    </location>
</feature>
<evidence type="ECO:0000313" key="4">
    <source>
        <dbReference type="Proteomes" id="UP000033121"/>
    </source>
</evidence>
<name>A0A0E9MYL3_9BACT</name>
<evidence type="ECO:0000256" key="1">
    <source>
        <dbReference type="SAM" id="MobiDB-lite"/>
    </source>
</evidence>
<keyword evidence="2" id="KW-1133">Transmembrane helix</keyword>
<feature type="transmembrane region" description="Helical" evidence="2">
    <location>
        <begin position="229"/>
        <end position="254"/>
    </location>
</feature>
<feature type="transmembrane region" description="Helical" evidence="2">
    <location>
        <begin position="30"/>
        <end position="48"/>
    </location>
</feature>
<comment type="caution">
    <text evidence="3">The sequence shown here is derived from an EMBL/GenBank/DDBJ whole genome shotgun (WGS) entry which is preliminary data.</text>
</comment>
<feature type="compositionally biased region" description="Basic and acidic residues" evidence="1">
    <location>
        <begin position="405"/>
        <end position="420"/>
    </location>
</feature>
<dbReference type="Proteomes" id="UP000033121">
    <property type="component" value="Unassembled WGS sequence"/>
</dbReference>
<feature type="transmembrane region" description="Helical" evidence="2">
    <location>
        <begin position="203"/>
        <end position="223"/>
    </location>
</feature>